<organism evidence="1 2">
    <name type="scientific">Sodalis ligni</name>
    <dbReference type="NCBI Taxonomy" id="2697027"/>
    <lineage>
        <taxon>Bacteria</taxon>
        <taxon>Pseudomonadati</taxon>
        <taxon>Pseudomonadota</taxon>
        <taxon>Gammaproteobacteria</taxon>
        <taxon>Enterobacterales</taxon>
        <taxon>Bruguierivoracaceae</taxon>
        <taxon>Sodalis</taxon>
    </lineage>
</organism>
<dbReference type="PROSITE" id="PS00869">
    <property type="entry name" value="RENAL_DIPEPTIDASE_1"/>
    <property type="match status" value="1"/>
</dbReference>
<dbReference type="EMBL" id="SJOI01000001">
    <property type="protein sequence ID" value="TCL03290.1"/>
    <property type="molecule type" value="Genomic_DNA"/>
</dbReference>
<dbReference type="SUPFAM" id="SSF51556">
    <property type="entry name" value="Metallo-dependent hydrolases"/>
    <property type="match status" value="1"/>
</dbReference>
<evidence type="ECO:0000313" key="1">
    <source>
        <dbReference type="EMBL" id="TCL03290.1"/>
    </source>
</evidence>
<proteinExistence type="predicted"/>
<dbReference type="OrthoDB" id="9804920at2"/>
<dbReference type="InterPro" id="IPR008257">
    <property type="entry name" value="Pept_M19"/>
</dbReference>
<dbReference type="Proteomes" id="UP000294555">
    <property type="component" value="Unassembled WGS sequence"/>
</dbReference>
<dbReference type="GO" id="GO:0006508">
    <property type="term" value="P:proteolysis"/>
    <property type="evidence" value="ECO:0007669"/>
    <property type="project" value="InterPro"/>
</dbReference>
<protein>
    <submittedName>
        <fullName evidence="1">Membrane dipeptidase</fullName>
    </submittedName>
</protein>
<sequence>MNADKPQRFFDGHNDLLLNLWLHHGANPAEAFFAGLAPGHLDYPRMGRGGFAGGLFAVFVPPAAYLAQMRKRASAAVATQSDPLAITTAQIAILHQLAQGSAGRARLCGSTDEIEYCLRHNVLAMVLHIEGAQALDPDLLLLDQFYQQGLRSIGPFWNEQNQFGAGVTGDFPGSPDSGPGMTPAGKALIHACNQKKILIDLSHMNEKAFWQTAELSDAPLVATHSNAHALCPQPRNLTDGQLAAIAASDGLVGVNFGTAFVRADGKREGDTPITDIVTHLCYLMDRVGEDRVGFGSDFDGVNVPNALGDVAGMPLLLEAMARAGINDALREKLAWRNWLRVLKRTWS</sequence>
<accession>A0A4R1NGM1</accession>
<dbReference type="AlphaFoldDB" id="A0A4R1NGM1"/>
<dbReference type="InterPro" id="IPR000180">
    <property type="entry name" value="Dipep_AS"/>
</dbReference>
<dbReference type="CDD" id="cd01301">
    <property type="entry name" value="rDP_like"/>
    <property type="match status" value="1"/>
</dbReference>
<dbReference type="RefSeq" id="WP_132922175.1">
    <property type="nucleotide sequence ID" value="NZ_SJOI01000001.1"/>
</dbReference>
<dbReference type="GO" id="GO:0070573">
    <property type="term" value="F:metallodipeptidase activity"/>
    <property type="evidence" value="ECO:0007669"/>
    <property type="project" value="InterPro"/>
</dbReference>
<gene>
    <name evidence="1" type="ORF">EZJ58_1351</name>
</gene>
<dbReference type="PANTHER" id="PTHR10443">
    <property type="entry name" value="MICROSOMAL DIPEPTIDASE"/>
    <property type="match status" value="1"/>
</dbReference>
<dbReference type="PROSITE" id="PS51365">
    <property type="entry name" value="RENAL_DIPEPTIDASE_2"/>
    <property type="match status" value="1"/>
</dbReference>
<dbReference type="InterPro" id="IPR032466">
    <property type="entry name" value="Metal_Hydrolase"/>
</dbReference>
<dbReference type="PANTHER" id="PTHR10443:SF12">
    <property type="entry name" value="DIPEPTIDASE"/>
    <property type="match status" value="1"/>
</dbReference>
<comment type="caution">
    <text evidence="1">The sequence shown here is derived from an EMBL/GenBank/DDBJ whole genome shotgun (WGS) entry which is preliminary data.</text>
</comment>
<name>A0A4R1NGM1_9GAMM</name>
<dbReference type="Pfam" id="PF01244">
    <property type="entry name" value="Peptidase_M19"/>
    <property type="match status" value="1"/>
</dbReference>
<dbReference type="Gene3D" id="3.20.20.140">
    <property type="entry name" value="Metal-dependent hydrolases"/>
    <property type="match status" value="1"/>
</dbReference>
<keyword evidence="2" id="KW-1185">Reference proteome</keyword>
<reference evidence="1 2" key="1">
    <citation type="submission" date="2019-02" db="EMBL/GenBank/DDBJ databases">
        <title>Investigation of anaerobic lignin degradation for improved lignocellulosic biofuels.</title>
        <authorList>
            <person name="Deangelis K."/>
        </authorList>
    </citation>
    <scope>NUCLEOTIDE SEQUENCE [LARGE SCALE GENOMIC DNA]</scope>
    <source>
        <strain evidence="1 2">159R</strain>
    </source>
</reference>
<evidence type="ECO:0000313" key="2">
    <source>
        <dbReference type="Proteomes" id="UP000294555"/>
    </source>
</evidence>